<gene>
    <name evidence="2" type="ORF">PSHT_01529</name>
</gene>
<reference evidence="2 3" key="1">
    <citation type="submission" date="2017-12" db="EMBL/GenBank/DDBJ databases">
        <title>Gene loss provides genomic basis for host adaptation in cereal stripe rust fungi.</title>
        <authorList>
            <person name="Xia C."/>
        </authorList>
    </citation>
    <scope>NUCLEOTIDE SEQUENCE [LARGE SCALE GENOMIC DNA]</scope>
    <source>
        <strain evidence="2 3">93TX-2</strain>
    </source>
</reference>
<feature type="region of interest" description="Disordered" evidence="1">
    <location>
        <begin position="167"/>
        <end position="353"/>
    </location>
</feature>
<organism evidence="2 3">
    <name type="scientific">Puccinia striiformis</name>
    <dbReference type="NCBI Taxonomy" id="27350"/>
    <lineage>
        <taxon>Eukaryota</taxon>
        <taxon>Fungi</taxon>
        <taxon>Dikarya</taxon>
        <taxon>Basidiomycota</taxon>
        <taxon>Pucciniomycotina</taxon>
        <taxon>Pucciniomycetes</taxon>
        <taxon>Pucciniales</taxon>
        <taxon>Pucciniaceae</taxon>
        <taxon>Puccinia</taxon>
    </lineage>
</organism>
<feature type="compositionally biased region" description="Polar residues" evidence="1">
    <location>
        <begin position="344"/>
        <end position="353"/>
    </location>
</feature>
<feature type="compositionally biased region" description="Polar residues" evidence="1">
    <location>
        <begin position="167"/>
        <end position="177"/>
    </location>
</feature>
<dbReference type="EMBL" id="PKSM01000012">
    <property type="protein sequence ID" value="POW22225.1"/>
    <property type="molecule type" value="Genomic_DNA"/>
</dbReference>
<dbReference type="VEuPathDB" id="FungiDB:PSHT_01529"/>
<comment type="caution">
    <text evidence="2">The sequence shown here is derived from an EMBL/GenBank/DDBJ whole genome shotgun (WGS) entry which is preliminary data.</text>
</comment>
<feature type="compositionally biased region" description="Acidic residues" evidence="1">
    <location>
        <begin position="257"/>
        <end position="270"/>
    </location>
</feature>
<feature type="region of interest" description="Disordered" evidence="1">
    <location>
        <begin position="34"/>
        <end position="147"/>
    </location>
</feature>
<feature type="compositionally biased region" description="Basic and acidic residues" evidence="1">
    <location>
        <begin position="95"/>
        <end position="104"/>
    </location>
</feature>
<dbReference type="VEuPathDB" id="FungiDB:PSTT_17132"/>
<evidence type="ECO:0000256" key="1">
    <source>
        <dbReference type="SAM" id="MobiDB-lite"/>
    </source>
</evidence>
<dbReference type="Proteomes" id="UP000238274">
    <property type="component" value="Unassembled WGS sequence"/>
</dbReference>
<sequence>MFTSSLGLDAYEIVQGLVTHPGLKPHQRRQAEALLKDIKANLENSDDEGETSRPDDQQMGPAQTPPRPTPAISAAPRQTQAAAIRTKAHQFPPRESAHSEKPGAQRDLGLPHPIGQPHTQPPSFAQFAGALASKPQSTGISGDMGRALNSRGLRTFLSAEGDQFLASITASQNTHMSPPTAPALDTRPPQAPRPEPNSRPAQAPHANLGPSLSPRPRQPDVHEPTQRPTKYRFDNVRLEGMENDVAAKKARVGSPGSDDDADGSTDDGDNSDQPPAQPPVPVVLDHGLGHTRPFQCGPRQPPAHRLPGTEFMTQDMFRNYTIPRDRTQGPSANAQQERPKDRSGGTSAHSTVARSARSPCELFPLYVLRILAELGHYPSLAVELFVSGQLLPMQEVNRWNTELSTGISWTIESAEKSLKNIVFILDTLPQMISSHPPISREKSPNLWSDIGHLHQLCVSGKGFLASNYVMHPTKTDKKSSSSENILKVAGSLSLITPDMVDMGKITTKAPGKDGHILAPNLANFFAPPKVAYTRLKSTLEQSWSTLHFSDVKNQWVQQAFDDKNGVYSAYAHFCQSYENLGTTPSAPNTDDVSRSAMDLVQTFCGAMAGLAYICTKSDMRPKQAKLDRARTTHHTEHVQMLANLLIFGPTAAFTSLRKSQFVSLANANAMLELGSSVLKQKLALGISAPMPHSTLTIFGYIF</sequence>
<reference evidence="3" key="3">
    <citation type="journal article" date="2018" name="Mol. Plant Microbe Interact.">
        <title>Genome sequence resources for the wheat stripe rust pathogen (Puccinia striiformis f. sp. tritici) and the barley stripe rust pathogen (Puccinia striiformis f. sp. hordei).</title>
        <authorList>
            <person name="Xia C."/>
            <person name="Wang M."/>
            <person name="Yin C."/>
            <person name="Cornejo O.E."/>
            <person name="Hulbert S.H."/>
            <person name="Chen X."/>
        </authorList>
    </citation>
    <scope>NUCLEOTIDE SEQUENCE [LARGE SCALE GENOMIC DNA]</scope>
    <source>
        <strain evidence="3">93TX-2</strain>
    </source>
</reference>
<evidence type="ECO:0000313" key="2">
    <source>
        <dbReference type="EMBL" id="POW22225.1"/>
    </source>
</evidence>
<evidence type="ECO:0000313" key="3">
    <source>
        <dbReference type="Proteomes" id="UP000238274"/>
    </source>
</evidence>
<accession>A0A2S4WKB5</accession>
<keyword evidence="3" id="KW-1185">Reference proteome</keyword>
<dbReference type="VEuPathDB" id="FungiDB:PSTT_08080"/>
<feature type="compositionally biased region" description="Basic and acidic residues" evidence="1">
    <location>
        <begin position="217"/>
        <end position="240"/>
    </location>
</feature>
<proteinExistence type="predicted"/>
<protein>
    <submittedName>
        <fullName evidence="2">Uncharacterized protein</fullName>
    </submittedName>
</protein>
<reference evidence="3" key="2">
    <citation type="journal article" date="2018" name="BMC Genomics">
        <title>Genomic insights into host adaptation between the wheat stripe rust pathogen (Puccinia striiformis f. sp. tritici) and the barley stripe rust pathogen (Puccinia striiformis f. sp. hordei).</title>
        <authorList>
            <person name="Xia C."/>
            <person name="Wang M."/>
            <person name="Yin C."/>
            <person name="Cornejo O.E."/>
            <person name="Hulbert S.H."/>
            <person name="Chen X."/>
        </authorList>
    </citation>
    <scope>NUCLEOTIDE SEQUENCE [LARGE SCALE GENOMIC DNA]</scope>
    <source>
        <strain evidence="3">93TX-2</strain>
    </source>
</reference>
<dbReference type="AlphaFoldDB" id="A0A2S4WKB5"/>
<name>A0A2S4WKB5_9BASI</name>